<dbReference type="OrthoDB" id="2019262at2759"/>
<dbReference type="OMA" id="NIKMSAN"/>
<accession>A0A1Q9DQE1</accession>
<evidence type="ECO:0000313" key="3">
    <source>
        <dbReference type="Proteomes" id="UP000186817"/>
    </source>
</evidence>
<dbReference type="Proteomes" id="UP000186817">
    <property type="component" value="Unassembled WGS sequence"/>
</dbReference>
<dbReference type="AlphaFoldDB" id="A0A1Q9DQE1"/>
<reference evidence="2 3" key="1">
    <citation type="submission" date="2016-02" db="EMBL/GenBank/DDBJ databases">
        <title>Genome analysis of coral dinoflagellate symbionts highlights evolutionary adaptations to a symbiotic lifestyle.</title>
        <authorList>
            <person name="Aranda M."/>
            <person name="Li Y."/>
            <person name="Liew Y.J."/>
            <person name="Baumgarten S."/>
            <person name="Simakov O."/>
            <person name="Wilson M."/>
            <person name="Piel J."/>
            <person name="Ashoor H."/>
            <person name="Bougouffa S."/>
            <person name="Bajic V.B."/>
            <person name="Ryu T."/>
            <person name="Ravasi T."/>
            <person name="Bayer T."/>
            <person name="Micklem G."/>
            <person name="Kim H."/>
            <person name="Bhak J."/>
            <person name="Lajeunesse T.C."/>
            <person name="Voolstra C.R."/>
        </authorList>
    </citation>
    <scope>NUCLEOTIDE SEQUENCE [LARGE SCALE GENOMIC DNA]</scope>
    <source>
        <strain evidence="2 3">CCMP2467</strain>
    </source>
</reference>
<protein>
    <submittedName>
        <fullName evidence="2">Uncharacterized protein</fullName>
    </submittedName>
</protein>
<feature type="region of interest" description="Disordered" evidence="1">
    <location>
        <begin position="320"/>
        <end position="395"/>
    </location>
</feature>
<evidence type="ECO:0000256" key="1">
    <source>
        <dbReference type="SAM" id="MobiDB-lite"/>
    </source>
</evidence>
<feature type="compositionally biased region" description="Basic residues" evidence="1">
    <location>
        <begin position="368"/>
        <end position="377"/>
    </location>
</feature>
<keyword evidence="3" id="KW-1185">Reference proteome</keyword>
<feature type="compositionally biased region" description="Basic and acidic residues" evidence="1">
    <location>
        <begin position="357"/>
        <end position="367"/>
    </location>
</feature>
<organism evidence="2 3">
    <name type="scientific">Symbiodinium microadriaticum</name>
    <name type="common">Dinoflagellate</name>
    <name type="synonym">Zooxanthella microadriatica</name>
    <dbReference type="NCBI Taxonomy" id="2951"/>
    <lineage>
        <taxon>Eukaryota</taxon>
        <taxon>Sar</taxon>
        <taxon>Alveolata</taxon>
        <taxon>Dinophyceae</taxon>
        <taxon>Suessiales</taxon>
        <taxon>Symbiodiniaceae</taxon>
        <taxon>Symbiodinium</taxon>
    </lineage>
</organism>
<comment type="caution">
    <text evidence="2">The sequence shown here is derived from an EMBL/GenBank/DDBJ whole genome shotgun (WGS) entry which is preliminary data.</text>
</comment>
<name>A0A1Q9DQE1_SYMMI</name>
<evidence type="ECO:0000313" key="2">
    <source>
        <dbReference type="EMBL" id="OLP97364.1"/>
    </source>
</evidence>
<feature type="compositionally biased region" description="Basic and acidic residues" evidence="1">
    <location>
        <begin position="379"/>
        <end position="395"/>
    </location>
</feature>
<dbReference type="EMBL" id="LSRX01000436">
    <property type="protein sequence ID" value="OLP97364.1"/>
    <property type="molecule type" value="Genomic_DNA"/>
</dbReference>
<proteinExistence type="predicted"/>
<sequence>MAAPGLLYVDGLNISRYFFPQKDLWDLTRAFQKVEKFVAAARVAGFEVSVFLDASIQSDECMRKWFKRREEEVKKMNRGVPQGIQTIVGDMFGELGIKVYFSLETDLDDALAAFAEADGAAILSGDSDFFRYEGATYQVYEGFEIVRSRLELIPADGTHARAGKLAIIPKPQMVEKTPAFIDVQRTGIYTRGACSPLVRLVGNPHAWLRPLRQALYSRLGLHGPVREVFPSWDVSARKVVWSDDEVFPDGAMDQFLEDPIGALQSLVPDLVDQVPELDTLQRWRHIFGVHAVVHELCCAANDSSLFRALVEDEVLAASAPWRRGKGKGKPGPPQVRTQGLSGPSGKNFKGHGKGKAKGKDLGKDCNKKGHSKGRCKGQSKGESKGQGKMEGKDLY</sequence>
<gene>
    <name evidence="2" type="ORF">AK812_SmicGene20315</name>
</gene>